<reference evidence="3" key="1">
    <citation type="submission" date="2017-09" db="EMBL/GenBank/DDBJ databases">
        <title>Depth-based differentiation of microbial function through sediment-hosted aquifers and enrichment of novel symbionts in the deep terrestrial subsurface.</title>
        <authorList>
            <person name="Probst A.J."/>
            <person name="Ladd B."/>
            <person name="Jarett J.K."/>
            <person name="Geller-Mcgrath D.E."/>
            <person name="Sieber C.M.K."/>
            <person name="Emerson J.B."/>
            <person name="Anantharaman K."/>
            <person name="Thomas B.C."/>
            <person name="Malmstrom R."/>
            <person name="Stieglmeier M."/>
            <person name="Klingl A."/>
            <person name="Woyke T."/>
            <person name="Ryan C.M."/>
            <person name="Banfield J.F."/>
        </authorList>
    </citation>
    <scope>NUCLEOTIDE SEQUENCE [LARGE SCALE GENOMIC DNA]</scope>
</reference>
<organism evidence="2 3">
    <name type="scientific">Candidatus Portnoybacteria bacterium CG02_land_8_20_14_3_00_45_8</name>
    <dbReference type="NCBI Taxonomy" id="1974807"/>
    <lineage>
        <taxon>Bacteria</taxon>
        <taxon>Candidatus Portnoyibacteriota</taxon>
    </lineage>
</organism>
<gene>
    <name evidence="2" type="ORF">COS30_00535</name>
</gene>
<accession>A0A2M7D6R1</accession>
<proteinExistence type="predicted"/>
<sequence length="64" mass="7075">MPPGFRPESTEESTGHIVPENTGIRINDVTGQPEVRGSYGNWYEVDPDTGSPKPDIIQPCYNID</sequence>
<name>A0A2M7D6R1_9BACT</name>
<evidence type="ECO:0000313" key="3">
    <source>
        <dbReference type="Proteomes" id="UP000229247"/>
    </source>
</evidence>
<protein>
    <submittedName>
        <fullName evidence="2">Uncharacterized protein</fullName>
    </submittedName>
</protein>
<comment type="caution">
    <text evidence="2">The sequence shown here is derived from an EMBL/GenBank/DDBJ whole genome shotgun (WGS) entry which is preliminary data.</text>
</comment>
<evidence type="ECO:0000256" key="1">
    <source>
        <dbReference type="SAM" id="MobiDB-lite"/>
    </source>
</evidence>
<dbReference type="AlphaFoldDB" id="A0A2M7D6R1"/>
<feature type="region of interest" description="Disordered" evidence="1">
    <location>
        <begin position="1"/>
        <end position="23"/>
    </location>
</feature>
<dbReference type="Proteomes" id="UP000229247">
    <property type="component" value="Unassembled WGS sequence"/>
</dbReference>
<dbReference type="EMBL" id="PEUE01000013">
    <property type="protein sequence ID" value="PIV38727.1"/>
    <property type="molecule type" value="Genomic_DNA"/>
</dbReference>
<feature type="region of interest" description="Disordered" evidence="1">
    <location>
        <begin position="44"/>
        <end position="64"/>
    </location>
</feature>
<evidence type="ECO:0000313" key="2">
    <source>
        <dbReference type="EMBL" id="PIV38727.1"/>
    </source>
</evidence>